<dbReference type="RefSeq" id="WP_141005889.1">
    <property type="nucleotide sequence ID" value="NZ_BAAAOR010000004.1"/>
</dbReference>
<evidence type="ECO:0000313" key="11">
    <source>
        <dbReference type="EMBL" id="GAA1504192.1"/>
    </source>
</evidence>
<feature type="transmembrane region" description="Helical" evidence="9">
    <location>
        <begin position="282"/>
        <end position="303"/>
    </location>
</feature>
<keyword evidence="9" id="KW-1133">Transmembrane helix</keyword>
<feature type="transmembrane region" description="Helical" evidence="9">
    <location>
        <begin position="7"/>
        <end position="28"/>
    </location>
</feature>
<feature type="transmembrane region" description="Helical" evidence="9">
    <location>
        <begin position="315"/>
        <end position="337"/>
    </location>
</feature>
<feature type="transmembrane region" description="Helical" evidence="9">
    <location>
        <begin position="68"/>
        <end position="84"/>
    </location>
</feature>
<keyword evidence="6" id="KW-0418">Kinase</keyword>
<dbReference type="Pfam" id="PF02518">
    <property type="entry name" value="HATPase_c"/>
    <property type="match status" value="1"/>
</dbReference>
<evidence type="ECO:0000256" key="6">
    <source>
        <dbReference type="ARBA" id="ARBA00022777"/>
    </source>
</evidence>
<evidence type="ECO:0000256" key="5">
    <source>
        <dbReference type="ARBA" id="ARBA00022741"/>
    </source>
</evidence>
<dbReference type="InterPro" id="IPR036890">
    <property type="entry name" value="HATPase_C_sf"/>
</dbReference>
<reference evidence="11 12" key="1">
    <citation type="journal article" date="2019" name="Int. J. Syst. Evol. Microbiol.">
        <title>The Global Catalogue of Microorganisms (GCM) 10K type strain sequencing project: providing services to taxonomists for standard genome sequencing and annotation.</title>
        <authorList>
            <consortium name="The Broad Institute Genomics Platform"/>
            <consortium name="The Broad Institute Genome Sequencing Center for Infectious Disease"/>
            <person name="Wu L."/>
            <person name="Ma J."/>
        </authorList>
    </citation>
    <scope>NUCLEOTIDE SEQUENCE [LARGE SCALE GENOMIC DNA]</scope>
    <source>
        <strain evidence="11 12">JCM 14942</strain>
    </source>
</reference>
<dbReference type="SUPFAM" id="SSF55874">
    <property type="entry name" value="ATPase domain of HSP90 chaperone/DNA topoisomerase II/histidine kinase"/>
    <property type="match status" value="1"/>
</dbReference>
<dbReference type="PANTHER" id="PTHR24421:SF10">
    <property type="entry name" value="NITRATE_NITRITE SENSOR PROTEIN NARQ"/>
    <property type="match status" value="1"/>
</dbReference>
<keyword evidence="7" id="KW-0067">ATP-binding</keyword>
<proteinExistence type="predicted"/>
<keyword evidence="3" id="KW-0597">Phosphoprotein</keyword>
<name>A0ABN1ZTF3_9ACTN</name>
<keyword evidence="4" id="KW-0808">Transferase</keyword>
<evidence type="ECO:0000256" key="9">
    <source>
        <dbReference type="SAM" id="Phobius"/>
    </source>
</evidence>
<dbReference type="CDD" id="cd16917">
    <property type="entry name" value="HATPase_UhpB-NarQ-NarX-like"/>
    <property type="match status" value="1"/>
</dbReference>
<keyword evidence="9" id="KW-0812">Transmembrane</keyword>
<evidence type="ECO:0000256" key="2">
    <source>
        <dbReference type="ARBA" id="ARBA00012438"/>
    </source>
</evidence>
<organism evidence="11 12">
    <name type="scientific">Nocardioides humi</name>
    <dbReference type="NCBI Taxonomy" id="449461"/>
    <lineage>
        <taxon>Bacteria</taxon>
        <taxon>Bacillati</taxon>
        <taxon>Actinomycetota</taxon>
        <taxon>Actinomycetes</taxon>
        <taxon>Propionibacteriales</taxon>
        <taxon>Nocardioidaceae</taxon>
        <taxon>Nocardioides</taxon>
    </lineage>
</organism>
<evidence type="ECO:0000256" key="1">
    <source>
        <dbReference type="ARBA" id="ARBA00000085"/>
    </source>
</evidence>
<keyword evidence="5" id="KW-0547">Nucleotide-binding</keyword>
<evidence type="ECO:0000259" key="10">
    <source>
        <dbReference type="SMART" id="SM00387"/>
    </source>
</evidence>
<feature type="transmembrane region" description="Helical" evidence="9">
    <location>
        <begin position="250"/>
        <end position="270"/>
    </location>
</feature>
<evidence type="ECO:0000256" key="8">
    <source>
        <dbReference type="ARBA" id="ARBA00023012"/>
    </source>
</evidence>
<comment type="catalytic activity">
    <reaction evidence="1">
        <text>ATP + protein L-histidine = ADP + protein N-phospho-L-histidine.</text>
        <dbReference type="EC" id="2.7.13.3"/>
    </reaction>
</comment>
<comment type="caution">
    <text evidence="11">The sequence shown here is derived from an EMBL/GenBank/DDBJ whole genome shotgun (WGS) entry which is preliminary data.</text>
</comment>
<feature type="transmembrane region" description="Helical" evidence="9">
    <location>
        <begin position="104"/>
        <end position="129"/>
    </location>
</feature>
<dbReference type="EMBL" id="BAAAOR010000004">
    <property type="protein sequence ID" value="GAA1504192.1"/>
    <property type="molecule type" value="Genomic_DNA"/>
</dbReference>
<dbReference type="InterPro" id="IPR050482">
    <property type="entry name" value="Sensor_HK_TwoCompSys"/>
</dbReference>
<feature type="transmembrane region" description="Helical" evidence="9">
    <location>
        <begin position="191"/>
        <end position="211"/>
    </location>
</feature>
<feature type="transmembrane region" description="Helical" evidence="9">
    <location>
        <begin position="34"/>
        <end position="56"/>
    </location>
</feature>
<feature type="domain" description="Histidine kinase/HSP90-like ATPase" evidence="10">
    <location>
        <begin position="563"/>
        <end position="650"/>
    </location>
</feature>
<accession>A0ABN1ZTF3</accession>
<dbReference type="Gene3D" id="1.20.5.1930">
    <property type="match status" value="1"/>
</dbReference>
<dbReference type="Gene3D" id="3.30.565.10">
    <property type="entry name" value="Histidine kinase-like ATPase, C-terminal domain"/>
    <property type="match status" value="1"/>
</dbReference>
<protein>
    <recommendedName>
        <fullName evidence="2">histidine kinase</fullName>
        <ecNumber evidence="2">2.7.13.3</ecNumber>
    </recommendedName>
</protein>
<dbReference type="Proteomes" id="UP001500842">
    <property type="component" value="Unassembled WGS sequence"/>
</dbReference>
<evidence type="ECO:0000256" key="4">
    <source>
        <dbReference type="ARBA" id="ARBA00022679"/>
    </source>
</evidence>
<feature type="transmembrane region" description="Helical" evidence="9">
    <location>
        <begin position="223"/>
        <end position="244"/>
    </location>
</feature>
<sequence>MTGQRRATWALAVVAALCLATAVVFALLAPGRSAALMVAVGLVAAPLTAGLSVMIARRPDGSGDPGSGRVAVLLALVGATAAHVCAKENVRSWLATDHERAGSFVWLEAAWDQSALACMAAVGLLLLYFPDGRLPGRRWRWLPPALVAVALLAMAWAALAGEPFRPPLDFLPRNEPPGLLAGPSGSDSPPFVLVLVVLVLASAVSLVVRYRRAGAVQRLQVKWLALGGFGVALYPVVCLGEIAIWGEPRWGSLAVLAAGILGIPVGVGIAMLRHDLYGVDRALVAVVTWTLATAVLLAFYATATGLAGATAGRGSVPVAVTVTVLAVLAFAPLRAWLQRQVDRRLYPRRRAGNAAVDQLHRDVAAGLARPEQLEERLRTALRDPALRVVLDDRDGPGDGVPVELGGAVIGRLVPGPGGPSVEVLRDVAARATTMVEVVRVREELGRALREVEASRARLVQIGYDERRRLERDLHDGAQQRLVALGMSMRLAQRHLADGTVDVPGLFDEAVAEIGTAVAELRQIAHGLRPSALDDGLPAAISRLVRSLPMPIDLAVEDVLLPDDVATTAYFVIAEAVTNAVKHADATRIVLRVARDGGAVTVHVTDDGRGGAVIAPSSAMADRVAALGGRLSVRSPAGRGTTVEVILPCAS</sequence>
<feature type="transmembrane region" description="Helical" evidence="9">
    <location>
        <begin position="141"/>
        <end position="159"/>
    </location>
</feature>
<gene>
    <name evidence="11" type="ORF">GCM10009788_04360</name>
</gene>
<keyword evidence="8" id="KW-0902">Two-component regulatory system</keyword>
<keyword evidence="12" id="KW-1185">Reference proteome</keyword>
<evidence type="ECO:0000256" key="3">
    <source>
        <dbReference type="ARBA" id="ARBA00022553"/>
    </source>
</evidence>
<dbReference type="EC" id="2.7.13.3" evidence="2"/>
<evidence type="ECO:0000313" key="12">
    <source>
        <dbReference type="Proteomes" id="UP001500842"/>
    </source>
</evidence>
<dbReference type="Pfam" id="PF07730">
    <property type="entry name" value="HisKA_3"/>
    <property type="match status" value="1"/>
</dbReference>
<keyword evidence="9" id="KW-0472">Membrane</keyword>
<dbReference type="InterPro" id="IPR003594">
    <property type="entry name" value="HATPase_dom"/>
</dbReference>
<evidence type="ECO:0000256" key="7">
    <source>
        <dbReference type="ARBA" id="ARBA00022840"/>
    </source>
</evidence>
<dbReference type="SMART" id="SM00387">
    <property type="entry name" value="HATPase_c"/>
    <property type="match status" value="1"/>
</dbReference>
<dbReference type="PANTHER" id="PTHR24421">
    <property type="entry name" value="NITRATE/NITRITE SENSOR PROTEIN NARX-RELATED"/>
    <property type="match status" value="1"/>
</dbReference>
<dbReference type="InterPro" id="IPR011712">
    <property type="entry name" value="Sig_transdc_His_kin_sub3_dim/P"/>
</dbReference>